<evidence type="ECO:0000256" key="11">
    <source>
        <dbReference type="SAM" id="Phobius"/>
    </source>
</evidence>
<keyword evidence="2" id="KW-0813">Transport</keyword>
<dbReference type="InterPro" id="IPR003439">
    <property type="entry name" value="ABC_transporter-like_ATP-bd"/>
</dbReference>
<dbReference type="CDD" id="cd18583">
    <property type="entry name" value="ABC_6TM_HMT1"/>
    <property type="match status" value="1"/>
</dbReference>
<feature type="compositionally biased region" description="Basic and acidic residues" evidence="10">
    <location>
        <begin position="247"/>
        <end position="260"/>
    </location>
</feature>
<comment type="caution">
    <text evidence="14">The sequence shown here is derived from an EMBL/GenBank/DDBJ whole genome shotgun (WGS) entry which is preliminary data.</text>
</comment>
<keyword evidence="3 11" id="KW-0812">Transmembrane</keyword>
<comment type="subcellular location">
    <subcellularLocation>
        <location evidence="1">Membrane</location>
        <topology evidence="1">Multi-pass membrane protein</topology>
    </subcellularLocation>
</comment>
<evidence type="ECO:0000256" key="7">
    <source>
        <dbReference type="ARBA" id="ARBA00022989"/>
    </source>
</evidence>
<feature type="compositionally biased region" description="Low complexity" evidence="10">
    <location>
        <begin position="227"/>
        <end position="239"/>
    </location>
</feature>
<dbReference type="SUPFAM" id="SSF90123">
    <property type="entry name" value="ABC transporter transmembrane region"/>
    <property type="match status" value="1"/>
</dbReference>
<feature type="transmembrane region" description="Helical" evidence="11">
    <location>
        <begin position="28"/>
        <end position="51"/>
    </location>
</feature>
<evidence type="ECO:0000256" key="2">
    <source>
        <dbReference type="ARBA" id="ARBA00022448"/>
    </source>
</evidence>
<feature type="transmembrane region" description="Helical" evidence="11">
    <location>
        <begin position="410"/>
        <end position="432"/>
    </location>
</feature>
<feature type="transmembrane region" description="Helical" evidence="11">
    <location>
        <begin position="438"/>
        <end position="455"/>
    </location>
</feature>
<feature type="transmembrane region" description="Helical" evidence="11">
    <location>
        <begin position="291"/>
        <end position="312"/>
    </location>
</feature>
<dbReference type="Gene3D" id="3.40.50.300">
    <property type="entry name" value="P-loop containing nucleotide triphosphate hydrolases"/>
    <property type="match status" value="1"/>
</dbReference>
<feature type="compositionally biased region" description="Basic and acidic residues" evidence="10">
    <location>
        <begin position="854"/>
        <end position="864"/>
    </location>
</feature>
<evidence type="ECO:0000256" key="8">
    <source>
        <dbReference type="ARBA" id="ARBA00023136"/>
    </source>
</evidence>
<feature type="transmembrane region" description="Helical" evidence="11">
    <location>
        <begin position="100"/>
        <end position="118"/>
    </location>
</feature>
<gene>
    <name evidence="14" type="ORF">C7999DRAFT_11085</name>
</gene>
<protein>
    <recommendedName>
        <fullName evidence="16">Heavy metal tolerance protein</fullName>
    </recommendedName>
</protein>
<keyword evidence="15" id="KW-1185">Reference proteome</keyword>
<sequence>MADPYDADASEGPAWLLSMRQALASLHYAYPTILFVYYMATSTVAVCTLQTRSSEAAHPRRRPITWLLGSVILTYFAQLLALGIQGAVRHVFPFADQDTVIGLMSCTLAFGVVFAGLSDATNPVWYPYIGSFGIALALEPVVAVLSLMVRPAGPLKFIDFFDISALAVRYLAIILALVFYFEGNQNSRQEKGVDSERQSLLKTNGHASHDSDSDDQGDGTRQNGYGTSSDSSTDSNQSSDTDDDENPYERRQRQASEQMEKRLKEKGNWVTYAKSFMVFFPYIWPVNRRSLQVRVVLVGFCLLAMNFINLLIPRQLGIIMDSLAGTNGRNPWDEVLLFAGLKLVASEAGLSLLRQWLWIPVEFYSFDAISTAAYSHVLNLSSDFHDSKSSSDIMMAISCGQSISNILESICFRAVPMLIDMVVAFVYLSATFGPYEGFITIATAATFMYIATRMISALKTARRNEVGAWYKEHYVRQAGIQGWSTVASFNQIGHEEDRYSVAVKDRVDKTQKVYFGYVLAYAFQFLVLLSGLLAGAFLAVYQVTHKEATPGDFIMLLTYWAQLVSPLTFFAGLGKSISRDLLQAEQLLEILQTKPSVLSKEGAPPLHFDRGEVRFDHVYFSYDNKKEILKDINFTATPGMTVAFVGATGAGKSTILKLLDRFYDVTKGSIKIDGQDIRDIDLYSLRAQIGVVPQAPILFDDTVMNNVRYAKLTATDEEVYEACKAASIHEQILSFSDGYQTKVGERGVKLSGGELQRVAIARAILKRPSIVLLDEATSAVDTETEQKIQEALHTLCEDRTTFIVAHRLSTIMNADRIIVVTGGEIVEQGSHEDLIRADGKYAELWSKQIFVKPKDKEPCDDRRPATKGRKAPNIVNDLSAEATSSELAKVKSNPTTNGQAKGKANGRAESSESNAGNTSTINNPTTPGQKIEVSSRGQQLNPDAPAFTPRSLAAAASVVTVALSPNRHHRQGHHQQERQHPHYSTTDGSIDSCLATGNPLPLSPLPARAPALQISPQQPGHHPVHFFAAAPIMMVPAASYAHHPGMGLGMFQVAMPSQQQYTELLQPLQTAAPTTPTSTVMRKGRRLEDVGSSFGLVGRELSWEEEGSLRYPRYSRRVQSKSEPVTGCTVGRHSSLGERSEEEGT</sequence>
<feature type="compositionally biased region" description="Polar residues" evidence="10">
    <location>
        <begin position="881"/>
        <end position="899"/>
    </location>
</feature>
<feature type="region of interest" description="Disordered" evidence="10">
    <location>
        <begin position="203"/>
        <end position="260"/>
    </location>
</feature>
<keyword evidence="7 11" id="KW-1133">Transmembrane helix</keyword>
<name>A0AAN7HN84_9PEZI</name>
<dbReference type="AlphaFoldDB" id="A0AAN7HN84"/>
<dbReference type="InterPro" id="IPR036640">
    <property type="entry name" value="ABC1_TM_sf"/>
</dbReference>
<accession>A0AAN7HN84</accession>
<dbReference type="Pfam" id="PF00005">
    <property type="entry name" value="ABC_tran"/>
    <property type="match status" value="1"/>
</dbReference>
<evidence type="ECO:0000313" key="15">
    <source>
        <dbReference type="Proteomes" id="UP001303647"/>
    </source>
</evidence>
<feature type="region of interest" description="Disordered" evidence="10">
    <location>
        <begin position="966"/>
        <end position="988"/>
    </location>
</feature>
<dbReference type="Proteomes" id="UP001303647">
    <property type="component" value="Unassembled WGS sequence"/>
</dbReference>
<evidence type="ECO:0000256" key="10">
    <source>
        <dbReference type="SAM" id="MobiDB-lite"/>
    </source>
</evidence>
<dbReference type="PANTHER" id="PTHR24221:SF503">
    <property type="entry name" value="MITOCHONDRIAL POTASSIUM CHANNEL ATP-BINDING SUBUNIT"/>
    <property type="match status" value="1"/>
</dbReference>
<evidence type="ECO:0000256" key="4">
    <source>
        <dbReference type="ARBA" id="ARBA00022741"/>
    </source>
</evidence>
<feature type="region of interest" description="Disordered" evidence="10">
    <location>
        <begin position="1117"/>
        <end position="1145"/>
    </location>
</feature>
<evidence type="ECO:0000259" key="13">
    <source>
        <dbReference type="PROSITE" id="PS50929"/>
    </source>
</evidence>
<dbReference type="GO" id="GO:0005524">
    <property type="term" value="F:ATP binding"/>
    <property type="evidence" value="ECO:0007669"/>
    <property type="project" value="UniProtKB-KW"/>
</dbReference>
<dbReference type="GO" id="GO:0140359">
    <property type="term" value="F:ABC-type transporter activity"/>
    <property type="evidence" value="ECO:0007669"/>
    <property type="project" value="InterPro"/>
</dbReference>
<feature type="transmembrane region" description="Helical" evidence="11">
    <location>
        <begin position="553"/>
        <end position="573"/>
    </location>
</feature>
<feature type="transmembrane region" description="Helical" evidence="11">
    <location>
        <begin position="514"/>
        <end position="541"/>
    </location>
</feature>
<dbReference type="GO" id="GO:0000041">
    <property type="term" value="P:transition metal ion transport"/>
    <property type="evidence" value="ECO:0007669"/>
    <property type="project" value="UniProtKB-ARBA"/>
</dbReference>
<comment type="similarity">
    <text evidence="9">Belongs to the ABC transporter superfamily. ABCB family. Heavy Metal importer (TC 3.A.1.210) subfamily.</text>
</comment>
<dbReference type="EMBL" id="MU857607">
    <property type="protein sequence ID" value="KAK4251222.1"/>
    <property type="molecule type" value="Genomic_DNA"/>
</dbReference>
<feature type="transmembrane region" description="Helical" evidence="11">
    <location>
        <begin position="63"/>
        <end position="88"/>
    </location>
</feature>
<organism evidence="14 15">
    <name type="scientific">Corynascus novoguineensis</name>
    <dbReference type="NCBI Taxonomy" id="1126955"/>
    <lineage>
        <taxon>Eukaryota</taxon>
        <taxon>Fungi</taxon>
        <taxon>Dikarya</taxon>
        <taxon>Ascomycota</taxon>
        <taxon>Pezizomycotina</taxon>
        <taxon>Sordariomycetes</taxon>
        <taxon>Sordariomycetidae</taxon>
        <taxon>Sordariales</taxon>
        <taxon>Chaetomiaceae</taxon>
        <taxon>Corynascus</taxon>
    </lineage>
</organism>
<dbReference type="Gene3D" id="1.20.1560.10">
    <property type="entry name" value="ABC transporter type 1, transmembrane domain"/>
    <property type="match status" value="1"/>
</dbReference>
<dbReference type="InterPro" id="IPR011527">
    <property type="entry name" value="ABC1_TM_dom"/>
</dbReference>
<feature type="domain" description="ABC transmembrane type-1" evidence="13">
    <location>
        <begin position="296"/>
        <end position="579"/>
    </location>
</feature>
<dbReference type="GO" id="GO:0016020">
    <property type="term" value="C:membrane"/>
    <property type="evidence" value="ECO:0007669"/>
    <property type="project" value="UniProtKB-SubCell"/>
</dbReference>
<evidence type="ECO:0000256" key="9">
    <source>
        <dbReference type="ARBA" id="ARBA00024363"/>
    </source>
</evidence>
<evidence type="ECO:0000256" key="1">
    <source>
        <dbReference type="ARBA" id="ARBA00004141"/>
    </source>
</evidence>
<dbReference type="PROSITE" id="PS50893">
    <property type="entry name" value="ABC_TRANSPORTER_2"/>
    <property type="match status" value="1"/>
</dbReference>
<evidence type="ECO:0000256" key="3">
    <source>
        <dbReference type="ARBA" id="ARBA00022692"/>
    </source>
</evidence>
<feature type="transmembrane region" description="Helical" evidence="11">
    <location>
        <begin position="125"/>
        <end position="148"/>
    </location>
</feature>
<evidence type="ECO:0008006" key="16">
    <source>
        <dbReference type="Google" id="ProtNLM"/>
    </source>
</evidence>
<reference evidence="14" key="2">
    <citation type="submission" date="2023-05" db="EMBL/GenBank/DDBJ databases">
        <authorList>
            <consortium name="Lawrence Berkeley National Laboratory"/>
            <person name="Steindorff A."/>
            <person name="Hensen N."/>
            <person name="Bonometti L."/>
            <person name="Westerberg I."/>
            <person name="Brannstrom I.O."/>
            <person name="Guillou S."/>
            <person name="Cros-Aarteil S."/>
            <person name="Calhoun S."/>
            <person name="Haridas S."/>
            <person name="Kuo A."/>
            <person name="Mondo S."/>
            <person name="Pangilinan J."/>
            <person name="Riley R."/>
            <person name="Labutti K."/>
            <person name="Andreopoulos B."/>
            <person name="Lipzen A."/>
            <person name="Chen C."/>
            <person name="Yanf M."/>
            <person name="Daum C."/>
            <person name="Ng V."/>
            <person name="Clum A."/>
            <person name="Ohm R."/>
            <person name="Martin F."/>
            <person name="Silar P."/>
            <person name="Natvig D."/>
            <person name="Lalanne C."/>
            <person name="Gautier V."/>
            <person name="Ament-Velasquez S.L."/>
            <person name="Kruys A."/>
            <person name="Hutchinson M.I."/>
            <person name="Powell A.J."/>
            <person name="Barry K."/>
            <person name="Miller A.N."/>
            <person name="Grigoriev I.V."/>
            <person name="Debuchy R."/>
            <person name="Gladieux P."/>
            <person name="Thoren M.H."/>
            <person name="Johannesson H."/>
        </authorList>
    </citation>
    <scope>NUCLEOTIDE SEQUENCE</scope>
    <source>
        <strain evidence="14">CBS 359.72</strain>
    </source>
</reference>
<feature type="transmembrane region" description="Helical" evidence="11">
    <location>
        <begin position="269"/>
        <end position="285"/>
    </location>
</feature>
<evidence type="ECO:0000259" key="12">
    <source>
        <dbReference type="PROSITE" id="PS50893"/>
    </source>
</evidence>
<keyword evidence="8 11" id="KW-0472">Membrane</keyword>
<dbReference type="PROSITE" id="PS50929">
    <property type="entry name" value="ABC_TM1F"/>
    <property type="match status" value="1"/>
</dbReference>
<keyword evidence="5" id="KW-0067">ATP-binding</keyword>
<feature type="transmembrane region" description="Helical" evidence="11">
    <location>
        <begin position="160"/>
        <end position="181"/>
    </location>
</feature>
<dbReference type="InterPro" id="IPR003593">
    <property type="entry name" value="AAA+_ATPase"/>
</dbReference>
<feature type="domain" description="ABC transporter" evidence="12">
    <location>
        <begin position="613"/>
        <end position="847"/>
    </location>
</feature>
<keyword evidence="4" id="KW-0547">Nucleotide-binding</keyword>
<dbReference type="InterPro" id="IPR027417">
    <property type="entry name" value="P-loop_NTPase"/>
</dbReference>
<evidence type="ECO:0000256" key="6">
    <source>
        <dbReference type="ARBA" id="ARBA00022946"/>
    </source>
</evidence>
<dbReference type="GO" id="GO:0016887">
    <property type="term" value="F:ATP hydrolysis activity"/>
    <property type="evidence" value="ECO:0007669"/>
    <property type="project" value="InterPro"/>
</dbReference>
<dbReference type="PANTHER" id="PTHR24221">
    <property type="entry name" value="ATP-BINDING CASSETTE SUB-FAMILY B"/>
    <property type="match status" value="1"/>
</dbReference>
<dbReference type="InterPro" id="IPR017871">
    <property type="entry name" value="ABC_transporter-like_CS"/>
</dbReference>
<reference evidence="14" key="1">
    <citation type="journal article" date="2023" name="Mol. Phylogenet. Evol.">
        <title>Genome-scale phylogeny and comparative genomics of the fungal order Sordariales.</title>
        <authorList>
            <person name="Hensen N."/>
            <person name="Bonometti L."/>
            <person name="Westerberg I."/>
            <person name="Brannstrom I.O."/>
            <person name="Guillou S."/>
            <person name="Cros-Aarteil S."/>
            <person name="Calhoun S."/>
            <person name="Haridas S."/>
            <person name="Kuo A."/>
            <person name="Mondo S."/>
            <person name="Pangilinan J."/>
            <person name="Riley R."/>
            <person name="LaButti K."/>
            <person name="Andreopoulos B."/>
            <person name="Lipzen A."/>
            <person name="Chen C."/>
            <person name="Yan M."/>
            <person name="Daum C."/>
            <person name="Ng V."/>
            <person name="Clum A."/>
            <person name="Steindorff A."/>
            <person name="Ohm R.A."/>
            <person name="Martin F."/>
            <person name="Silar P."/>
            <person name="Natvig D.O."/>
            <person name="Lalanne C."/>
            <person name="Gautier V."/>
            <person name="Ament-Velasquez S.L."/>
            <person name="Kruys A."/>
            <person name="Hutchinson M.I."/>
            <person name="Powell A.J."/>
            <person name="Barry K."/>
            <person name="Miller A.N."/>
            <person name="Grigoriev I.V."/>
            <person name="Debuchy R."/>
            <person name="Gladieux P."/>
            <person name="Hiltunen Thoren M."/>
            <person name="Johannesson H."/>
        </authorList>
    </citation>
    <scope>NUCLEOTIDE SEQUENCE</scope>
    <source>
        <strain evidence="14">CBS 359.72</strain>
    </source>
</reference>
<dbReference type="InterPro" id="IPR039421">
    <property type="entry name" value="Type_1_exporter"/>
</dbReference>
<dbReference type="Pfam" id="PF00664">
    <property type="entry name" value="ABC_membrane"/>
    <property type="match status" value="1"/>
</dbReference>
<proteinExistence type="inferred from homology"/>
<keyword evidence="6" id="KW-0809">Transit peptide</keyword>
<dbReference type="SUPFAM" id="SSF52540">
    <property type="entry name" value="P-loop containing nucleoside triphosphate hydrolases"/>
    <property type="match status" value="1"/>
</dbReference>
<dbReference type="SMART" id="SM00382">
    <property type="entry name" value="AAA"/>
    <property type="match status" value="1"/>
</dbReference>
<feature type="compositionally biased region" description="Polar residues" evidence="10">
    <location>
        <begin position="911"/>
        <end position="928"/>
    </location>
</feature>
<dbReference type="FunFam" id="3.40.50.300:FF:000186">
    <property type="entry name" value="ATP-binding cassette sub-family B member 7, mitochondrial"/>
    <property type="match status" value="1"/>
</dbReference>
<evidence type="ECO:0000256" key="5">
    <source>
        <dbReference type="ARBA" id="ARBA00022840"/>
    </source>
</evidence>
<feature type="region of interest" description="Disordered" evidence="10">
    <location>
        <begin position="854"/>
        <end position="946"/>
    </location>
</feature>
<evidence type="ECO:0000313" key="14">
    <source>
        <dbReference type="EMBL" id="KAK4251222.1"/>
    </source>
</evidence>
<dbReference type="PROSITE" id="PS00211">
    <property type="entry name" value="ABC_TRANSPORTER_1"/>
    <property type="match status" value="1"/>
</dbReference>